<dbReference type="InterPro" id="IPR032466">
    <property type="entry name" value="Metal_Hydrolase"/>
</dbReference>
<dbReference type="PANTHER" id="PTHR11271">
    <property type="entry name" value="GUANINE DEAMINASE"/>
    <property type="match status" value="1"/>
</dbReference>
<dbReference type="PANTHER" id="PTHR11271:SF48">
    <property type="entry name" value="AMIDOHYDROLASE-RELATED DOMAIN-CONTAINING PROTEIN"/>
    <property type="match status" value="1"/>
</dbReference>
<dbReference type="GO" id="GO:0050416">
    <property type="term" value="F:formimidoylglutamate deiminase activity"/>
    <property type="evidence" value="ECO:0007669"/>
    <property type="project" value="UniProtKB-EC"/>
</dbReference>
<dbReference type="EMBL" id="JBHUIP010000012">
    <property type="protein sequence ID" value="MFD2263827.1"/>
    <property type="molecule type" value="Genomic_DNA"/>
</dbReference>
<evidence type="ECO:0000256" key="3">
    <source>
        <dbReference type="ARBA" id="ARBA00022801"/>
    </source>
</evidence>
<dbReference type="Gene3D" id="3.20.20.140">
    <property type="entry name" value="Metal-dependent hydrolases"/>
    <property type="match status" value="1"/>
</dbReference>
<dbReference type="SUPFAM" id="SSF51338">
    <property type="entry name" value="Composite domain of metallo-dependent hydrolases"/>
    <property type="match status" value="1"/>
</dbReference>
<evidence type="ECO:0000313" key="8">
    <source>
        <dbReference type="Proteomes" id="UP001597295"/>
    </source>
</evidence>
<evidence type="ECO:0000259" key="6">
    <source>
        <dbReference type="Pfam" id="PF22429"/>
    </source>
</evidence>
<dbReference type="InterPro" id="IPR011059">
    <property type="entry name" value="Metal-dep_hydrolase_composite"/>
</dbReference>
<evidence type="ECO:0000313" key="7">
    <source>
        <dbReference type="EMBL" id="MFD2263827.1"/>
    </source>
</evidence>
<dbReference type="NCBIfam" id="NF006683">
    <property type="entry name" value="PRK09229.1-4"/>
    <property type="match status" value="1"/>
</dbReference>
<feature type="domain" description="Formimidoylglutamate deiminase N-terminal" evidence="6">
    <location>
        <begin position="10"/>
        <end position="45"/>
    </location>
</feature>
<dbReference type="InterPro" id="IPR010252">
    <property type="entry name" value="HutF"/>
</dbReference>
<organism evidence="7 8">
    <name type="scientific">Lacibacterium aquatile</name>
    <dbReference type="NCBI Taxonomy" id="1168082"/>
    <lineage>
        <taxon>Bacteria</taxon>
        <taxon>Pseudomonadati</taxon>
        <taxon>Pseudomonadota</taxon>
        <taxon>Alphaproteobacteria</taxon>
        <taxon>Rhodospirillales</taxon>
        <taxon>Rhodospirillaceae</taxon>
    </lineage>
</organism>
<evidence type="ECO:0000256" key="1">
    <source>
        <dbReference type="ARBA" id="ARBA00001947"/>
    </source>
</evidence>
<dbReference type="Gene3D" id="2.30.40.10">
    <property type="entry name" value="Urease, subunit C, domain 1"/>
    <property type="match status" value="1"/>
</dbReference>
<dbReference type="NCBIfam" id="NF006681">
    <property type="entry name" value="PRK09229.1-2"/>
    <property type="match status" value="1"/>
</dbReference>
<dbReference type="InterPro" id="IPR051607">
    <property type="entry name" value="Metallo-dep_hydrolases"/>
</dbReference>
<dbReference type="Pfam" id="PF01979">
    <property type="entry name" value="Amidohydro_1"/>
    <property type="match status" value="1"/>
</dbReference>
<comment type="cofactor">
    <cofactor evidence="1">
        <name>Zn(2+)</name>
        <dbReference type="ChEBI" id="CHEBI:29105"/>
    </cofactor>
</comment>
<gene>
    <name evidence="7" type="ORF">ACFSM5_13075</name>
</gene>
<comment type="caution">
    <text evidence="7">The sequence shown here is derived from an EMBL/GenBank/DDBJ whole genome shotgun (WGS) entry which is preliminary data.</text>
</comment>
<keyword evidence="2" id="KW-0479">Metal-binding</keyword>
<evidence type="ECO:0000256" key="2">
    <source>
        <dbReference type="ARBA" id="ARBA00022723"/>
    </source>
</evidence>
<dbReference type="CDD" id="cd01313">
    <property type="entry name" value="Met_dep_hydrolase_E"/>
    <property type="match status" value="1"/>
</dbReference>
<dbReference type="EC" id="3.5.3.13" evidence="7"/>
<dbReference type="NCBIfam" id="TIGR02022">
    <property type="entry name" value="hutF"/>
    <property type="match status" value="1"/>
</dbReference>
<dbReference type="NCBIfam" id="NF006684">
    <property type="entry name" value="PRK09229.1-5"/>
    <property type="match status" value="1"/>
</dbReference>
<dbReference type="Proteomes" id="UP001597295">
    <property type="component" value="Unassembled WGS sequence"/>
</dbReference>
<dbReference type="SUPFAM" id="SSF51556">
    <property type="entry name" value="Metallo-dependent hydrolases"/>
    <property type="match status" value="1"/>
</dbReference>
<evidence type="ECO:0000256" key="4">
    <source>
        <dbReference type="ARBA" id="ARBA00022833"/>
    </source>
</evidence>
<dbReference type="Pfam" id="PF22429">
    <property type="entry name" value="HutF_N"/>
    <property type="match status" value="1"/>
</dbReference>
<keyword evidence="4" id="KW-0862">Zinc</keyword>
<proteinExistence type="predicted"/>
<sequence>MTQRSYFLDHALLPGGWRRDVRLTTDAGRIASLQADASAEGATRLSGFALPGMPNLHSHAFQRGMAGLAERRGPANDSFWTWREVMYRFNGNLTPDDLEAIAAYAYLEMLEGGFTSVAEFHYLHHAIDGTPFADLGEMSGRILAAAKTVGIGVTLLPVFYNYSGFGGLAPVDGQRRFINAPDRYLQLVARAGELAKGQEGAIVGMAPHSLRAVTPETLTEIVRGGPGGPVHIHIAEQMKEVNDCIAWSGKRPVRWLLDNQRVDQRWCLVHATHLTDDEVADMAASGAVAGLCPLTEANLGDGIFRGTDYIAAHGIYGIGSDSNVEIDAAGELKMLEYSQRLGLRGRNLMTSKEGESTGRRLVDDALEGGAQAMGQNLGVLDVGARADFIVLDGDHPDVVAADGDRALDAWIFCGGRAMVKHVVAGGEAVVAEGRHAKRDAILDRYRKTLARVLSA</sequence>
<dbReference type="RefSeq" id="WP_379876872.1">
    <property type="nucleotide sequence ID" value="NZ_JBHUIP010000012.1"/>
</dbReference>
<reference evidence="8" key="1">
    <citation type="journal article" date="2019" name="Int. J. Syst. Evol. Microbiol.">
        <title>The Global Catalogue of Microorganisms (GCM) 10K type strain sequencing project: providing services to taxonomists for standard genome sequencing and annotation.</title>
        <authorList>
            <consortium name="The Broad Institute Genomics Platform"/>
            <consortium name="The Broad Institute Genome Sequencing Center for Infectious Disease"/>
            <person name="Wu L."/>
            <person name="Ma J."/>
        </authorList>
    </citation>
    <scope>NUCLEOTIDE SEQUENCE [LARGE SCALE GENOMIC DNA]</scope>
    <source>
        <strain evidence="8">CGMCC 1.19062</strain>
    </source>
</reference>
<protein>
    <submittedName>
        <fullName evidence="7">Formimidoylglutamate deiminase</fullName>
        <ecNumber evidence="7">3.5.3.13</ecNumber>
    </submittedName>
</protein>
<dbReference type="InterPro" id="IPR006680">
    <property type="entry name" value="Amidohydro-rel"/>
</dbReference>
<evidence type="ECO:0000259" key="5">
    <source>
        <dbReference type="Pfam" id="PF01979"/>
    </source>
</evidence>
<dbReference type="InterPro" id="IPR055156">
    <property type="entry name" value="HutF-like_N"/>
</dbReference>
<feature type="domain" description="Amidohydrolase-related" evidence="5">
    <location>
        <begin position="49"/>
        <end position="429"/>
    </location>
</feature>
<keyword evidence="3 7" id="KW-0378">Hydrolase</keyword>
<keyword evidence="8" id="KW-1185">Reference proteome</keyword>
<accession>A0ABW5DSC4</accession>
<name>A0ABW5DSC4_9PROT</name>